<dbReference type="Proteomes" id="UP001165122">
    <property type="component" value="Unassembled WGS sequence"/>
</dbReference>
<feature type="transmembrane region" description="Helical" evidence="5">
    <location>
        <begin position="358"/>
        <end position="381"/>
    </location>
</feature>
<evidence type="ECO:0000256" key="4">
    <source>
        <dbReference type="ARBA" id="ARBA00023136"/>
    </source>
</evidence>
<evidence type="ECO:0000256" key="5">
    <source>
        <dbReference type="SAM" id="Phobius"/>
    </source>
</evidence>
<name>A0A9W7CN19_9STRA</name>
<feature type="transmembrane region" description="Helical" evidence="5">
    <location>
        <begin position="22"/>
        <end position="43"/>
    </location>
</feature>
<reference evidence="7" key="1">
    <citation type="journal article" date="2023" name="Commun. Biol.">
        <title>Genome analysis of Parmales, the sister group of diatoms, reveals the evolutionary specialization of diatoms from phago-mixotrophs to photoautotrophs.</title>
        <authorList>
            <person name="Ban H."/>
            <person name="Sato S."/>
            <person name="Yoshikawa S."/>
            <person name="Yamada K."/>
            <person name="Nakamura Y."/>
            <person name="Ichinomiya M."/>
            <person name="Sato N."/>
            <person name="Blanc-Mathieu R."/>
            <person name="Endo H."/>
            <person name="Kuwata A."/>
            <person name="Ogata H."/>
        </authorList>
    </citation>
    <scope>NUCLEOTIDE SEQUENCE [LARGE SCALE GENOMIC DNA]</scope>
    <source>
        <strain evidence="7">NIES 3700</strain>
    </source>
</reference>
<feature type="transmembrane region" description="Helical" evidence="5">
    <location>
        <begin position="126"/>
        <end position="145"/>
    </location>
</feature>
<dbReference type="GO" id="GO:0016020">
    <property type="term" value="C:membrane"/>
    <property type="evidence" value="ECO:0007669"/>
    <property type="project" value="UniProtKB-SubCell"/>
</dbReference>
<dbReference type="PANTHER" id="PTHR14255:SF3">
    <property type="entry name" value="SULFITE EXPORTER TAUE_SAFE FAMILY PROTEIN 5-RELATED"/>
    <property type="match status" value="1"/>
</dbReference>
<accession>A0A9W7CN19</accession>
<dbReference type="InterPro" id="IPR002781">
    <property type="entry name" value="TM_pro_TauE-like"/>
</dbReference>
<gene>
    <name evidence="6" type="ORF">TrLO_g13223</name>
</gene>
<keyword evidence="4 5" id="KW-0472">Membrane</keyword>
<dbReference type="EMBL" id="BRXW01000114">
    <property type="protein sequence ID" value="GMI07664.1"/>
    <property type="molecule type" value="Genomic_DNA"/>
</dbReference>
<evidence type="ECO:0000256" key="3">
    <source>
        <dbReference type="ARBA" id="ARBA00022989"/>
    </source>
</evidence>
<dbReference type="PANTHER" id="PTHR14255">
    <property type="entry name" value="CEREBLON"/>
    <property type="match status" value="1"/>
</dbReference>
<feature type="transmembrane region" description="Helical" evidence="5">
    <location>
        <begin position="157"/>
        <end position="181"/>
    </location>
</feature>
<organism evidence="6 7">
    <name type="scientific">Triparma laevis f. longispina</name>
    <dbReference type="NCBI Taxonomy" id="1714387"/>
    <lineage>
        <taxon>Eukaryota</taxon>
        <taxon>Sar</taxon>
        <taxon>Stramenopiles</taxon>
        <taxon>Ochrophyta</taxon>
        <taxon>Bolidophyceae</taxon>
        <taxon>Parmales</taxon>
        <taxon>Triparmaceae</taxon>
        <taxon>Triparma</taxon>
    </lineage>
</organism>
<sequence length="494" mass="53411">MFSSSPPPRPSPFSSLKPYTKYAPLLLLLIVNALALSLSTLSIDDDASSLNFPSRSLKDGKNALTGHKYTSIFIDPPPLFPITSRTILGFTLSIFGLLLAAGGGIGGGGILVPLYTLVLSFTPKHAIPLSNITVFGGSLANFILNSSKRHPLTNRPLVDWDLILVMEPVTILGALVGAIVNKLLNDVVLAILLVVLLTLTANNSLKKAFKMYKKETKEIEKRKRQKDVELTNQVKSEEEGGESENLLPKGVSDELLDAELSTILTEESTISLQKVLSLTILFIFILTLNILKGGGYYSPLGIHCGSKGWWFSNFLMTLLIFLFMYKVRLYLVKRYHTKSRVNYRYVIGDIQWSERNTVVYPMICTVAGGVAGMFGVGGGIVKGPLMLAMNVHPQVSGATSATMILYTSFTATTSFFVFGLVVWDYAVVCFFLGFVATWIGQVGMTKLMEGNERNSYIAFSIGGVVAVSAVMMGIQSIISLAEGKTGGGGGGICG</sequence>
<feature type="transmembrane region" description="Helical" evidence="5">
    <location>
        <begin position="309"/>
        <end position="331"/>
    </location>
</feature>
<comment type="caution">
    <text evidence="6">The sequence shown here is derived from an EMBL/GenBank/DDBJ whole genome shotgun (WGS) entry which is preliminary data.</text>
</comment>
<comment type="subcellular location">
    <subcellularLocation>
        <location evidence="1">Membrane</location>
        <topology evidence="1">Multi-pass membrane protein</topology>
    </subcellularLocation>
</comment>
<dbReference type="GO" id="GO:0016567">
    <property type="term" value="P:protein ubiquitination"/>
    <property type="evidence" value="ECO:0007669"/>
    <property type="project" value="TreeGrafter"/>
</dbReference>
<keyword evidence="2 5" id="KW-0812">Transmembrane</keyword>
<keyword evidence="7" id="KW-1185">Reference proteome</keyword>
<feature type="transmembrane region" description="Helical" evidence="5">
    <location>
        <begin position="187"/>
        <end position="205"/>
    </location>
</feature>
<proteinExistence type="predicted"/>
<feature type="transmembrane region" description="Helical" evidence="5">
    <location>
        <begin position="275"/>
        <end position="297"/>
    </location>
</feature>
<dbReference type="OrthoDB" id="434519at2759"/>
<protein>
    <recommendedName>
        <fullName evidence="8">Sulfite exporter TauE/SafE family protein</fullName>
    </recommendedName>
</protein>
<keyword evidence="3 5" id="KW-1133">Transmembrane helix</keyword>
<dbReference type="Pfam" id="PF01925">
    <property type="entry name" value="TauE"/>
    <property type="match status" value="2"/>
</dbReference>
<evidence type="ECO:0000313" key="6">
    <source>
        <dbReference type="EMBL" id="GMI07664.1"/>
    </source>
</evidence>
<evidence type="ECO:0000313" key="7">
    <source>
        <dbReference type="Proteomes" id="UP001165122"/>
    </source>
</evidence>
<evidence type="ECO:0000256" key="2">
    <source>
        <dbReference type="ARBA" id="ARBA00022692"/>
    </source>
</evidence>
<feature type="transmembrane region" description="Helical" evidence="5">
    <location>
        <begin position="87"/>
        <end position="114"/>
    </location>
</feature>
<feature type="transmembrane region" description="Helical" evidence="5">
    <location>
        <begin position="456"/>
        <end position="474"/>
    </location>
</feature>
<dbReference type="AlphaFoldDB" id="A0A9W7CN19"/>
<dbReference type="GO" id="GO:0031464">
    <property type="term" value="C:Cul4A-RING E3 ubiquitin ligase complex"/>
    <property type="evidence" value="ECO:0007669"/>
    <property type="project" value="TreeGrafter"/>
</dbReference>
<evidence type="ECO:0008006" key="8">
    <source>
        <dbReference type="Google" id="ProtNLM"/>
    </source>
</evidence>
<evidence type="ECO:0000256" key="1">
    <source>
        <dbReference type="ARBA" id="ARBA00004141"/>
    </source>
</evidence>